<evidence type="ECO:0000256" key="6">
    <source>
        <dbReference type="ARBA" id="ARBA00023136"/>
    </source>
</evidence>
<name>A0A8T3VFP4_9EURY</name>
<comment type="caution">
    <text evidence="9">The sequence shown here is derived from an EMBL/GenBank/DDBJ whole genome shotgun (WGS) entry which is preliminary data.</text>
</comment>
<evidence type="ECO:0000313" key="9">
    <source>
        <dbReference type="EMBL" id="MBE6502195.1"/>
    </source>
</evidence>
<comment type="subcellular location">
    <subcellularLocation>
        <location evidence="1">Cell envelope</location>
    </subcellularLocation>
    <subcellularLocation>
        <location evidence="2">Cell outer membrane</location>
    </subcellularLocation>
    <subcellularLocation>
        <location evidence="3">Secreted</location>
    </subcellularLocation>
</comment>
<proteinExistence type="predicted"/>
<evidence type="ECO:0000256" key="3">
    <source>
        <dbReference type="ARBA" id="ARBA00004613"/>
    </source>
</evidence>
<dbReference type="InterPro" id="IPR039448">
    <property type="entry name" value="Beta_helix"/>
</dbReference>
<dbReference type="Gene3D" id="2.160.20.10">
    <property type="entry name" value="Single-stranded right-handed beta-helix, Pectin lyase-like"/>
    <property type="match status" value="4"/>
</dbReference>
<keyword evidence="5" id="KW-0732">Signal</keyword>
<evidence type="ECO:0000256" key="5">
    <source>
        <dbReference type="ARBA" id="ARBA00022729"/>
    </source>
</evidence>
<dbReference type="InterPro" id="IPR006626">
    <property type="entry name" value="PbH1"/>
</dbReference>
<reference evidence="9" key="1">
    <citation type="submission" date="2019-04" db="EMBL/GenBank/DDBJ databases">
        <title>Evolution of Biomass-Degrading Anaerobic Consortia Revealed by Metagenomics.</title>
        <authorList>
            <person name="Peng X."/>
        </authorList>
    </citation>
    <scope>NUCLEOTIDE SEQUENCE</scope>
    <source>
        <strain evidence="9">SIG18</strain>
    </source>
</reference>
<evidence type="ECO:0000256" key="7">
    <source>
        <dbReference type="ARBA" id="ARBA00023237"/>
    </source>
</evidence>
<sequence>MGFKKAILVLLLLIFLTMGAASAADTNTTSDNLAANEDTNLELSENDNILSVESNDIISGPGNGSYTPGNGSIVTGGTFSDLNTLIQNAENELILNDDYSYSYGDLDDITISKNGFTIDGNGHTINAMSKSRIFYITAENVVLKNIQFINGSNGVRGGAIHWNGENGTLSNCNFINNMATGTYSGGGGGAVYINSNCKVVNCNFTNNQVSDSYEGGAIYFYNNGNVTNCNFVNNTGAVYFLMGNGNVTNCNFTNNTAKRYGGAIYFNREGNVTNCNFINNQAHDSYDGGAIRIGRNGIVTNCNFTNNTANFGGAIYIIMKGKVTNSNFIANSAKSHGGAIYIEGKSNVSNCNFTNNTASYYGGAIRFESDSNITNSNFIANSAKSRGGAIYIEGKINVSNCNFTNNTAKNYGGAVYFEVGTTGNITNCNFIKCSAENAKAIYANNNTIISSCNFETQGSESLSELIVGGIISNCTINGNKEKTEPHMTVTVEDITYGENATFTVTLPSDATGILNITVGNMAFTADVGNEPIITKFSGLDIGTYIANITYTGDLKYLPANANETFTVSTKGNKTFTDLKNLIDSASSGDTIELDDDYTNDGSITADGITISKPITIDGNGHTLNANGKSGLFKLNVDNIILNNIEFLNASHEAISVSGSNCKIINCNFNNCSPINSSSDYGIGGGVVSMNSGSIVNCSFINCVHDIQKTISGGVLSVRNSDVINCRFFNCTYGCDLVYGGAIYLSKSRIINCSFSYCGDACNIIYGGAINGEGSVINCTFSNCTIDSSYSAYVHFEGPSNLTNSIFIDCISAVCCNYGCVGNITNCTFEACSVNAIVFCCEGGNVTNCKFNDCTSTAIYVHDSYVNIVGCIFKNCSSDEGGAINIVERYDNVINCSFIDCSAERGGAIYAGDCNNTIINCSFINCSAQKGGSIYWNSKNGKILNSNFTHSQAENGGAIYVDKDIILTVSSSKFEYNTAEQVGSAIYFNVLGNVTNCTFNGNSNPEIYPNNRTSDTNSTFTELKDLIDSANSGDTIDLSGYYYGSGSSISIDKTVTLRGIGETVLDAKGLSSILSVSANNVRIENIKFVNGQNSGNWGGAIHWEGDSGVLINSTFVNNAASWGAGIFWWAQDGYMANCTFENNTAERYGGALYVNGENLRMLNSLFKNNIVTESISSWEGGGAIYTDGNNHLVANSTFIDNKAINSWGGAIKHGSETASYQSNEFYNNTAIRGNSVWESDANNLVNNIFNLNSIDEIASCVEDANLSALFENNIFKVKGIVISKDDYFNETDTGSNESSQNITQSTFTDITNLISNAHAGDTINLEGTYYGNGSIITVNKELTISGDGETILDAKNLSGILSISANNVKISNIRFINGKINANGGAINWIGKNGTISNCTFINCSAENGGSVYWNGENGMINKSTFDHSTATSNGGAIYWNANNGEIANSIFTNSYAQNGGAVYVPENRNVEIKSSIFDNNIAEEESGAVYGGTIDEDCTFKNNTYTPLNTTTIISINETAVYAGNDISITTIVLSQKGGLVNTGTVEIYINSKLMATIPANTAYIYKTGDVGTYQVLAKFIDDSSYKDSSSTAEFTVIPVDIPEEIETSTAGIFTLEFPDDAEGTLTVFIDGTKYKVYDIIGGILKIDLSDKKGKYNITFEYSGDKNYPAFKKDANITVETNPSITASNAKVLYSAGTTYKITVYKNKGITANSVNVVIKQNNKKFKTIKTNSKGIASFKITQTPGTYKLKITSLGKTVTKTLTVKHIVTLKTATVKKSAKKLILQATLAKVNKKYLKKKTVTFKFNGKKYKTKTNAKGVAKVTIKSNILKKLKVGKKITYQATYLKDTVKKTAKVKK</sequence>
<gene>
    <name evidence="9" type="ORF">E7Z79_07105</name>
</gene>
<dbReference type="RefSeq" id="WP_303739285.1">
    <property type="nucleotide sequence ID" value="NZ_SUTK01000035.1"/>
</dbReference>
<dbReference type="NCBIfam" id="TIGR01376">
    <property type="entry name" value="POMP_repeat"/>
    <property type="match status" value="4"/>
</dbReference>
<dbReference type="InterPro" id="IPR011050">
    <property type="entry name" value="Pectin_lyase_fold/virulence"/>
</dbReference>
<keyword evidence="6" id="KW-0472">Membrane</keyword>
<keyword evidence="7" id="KW-0998">Cell outer membrane</keyword>
<feature type="domain" description="Right handed beta helix" evidence="8">
    <location>
        <begin position="771"/>
        <end position="901"/>
    </location>
</feature>
<dbReference type="SMART" id="SM00710">
    <property type="entry name" value="PbH1"/>
    <property type="match status" value="22"/>
</dbReference>
<evidence type="ECO:0000256" key="4">
    <source>
        <dbReference type="ARBA" id="ARBA00022525"/>
    </source>
</evidence>
<dbReference type="InterPro" id="IPR003368">
    <property type="entry name" value="POMP_repeat"/>
</dbReference>
<protein>
    <recommendedName>
        <fullName evidence="8">Right handed beta helix domain-containing protein</fullName>
    </recommendedName>
</protein>
<dbReference type="GO" id="GO:0005576">
    <property type="term" value="C:extracellular region"/>
    <property type="evidence" value="ECO:0007669"/>
    <property type="project" value="UniProtKB-SubCell"/>
</dbReference>
<evidence type="ECO:0000313" key="10">
    <source>
        <dbReference type="Proteomes" id="UP000783037"/>
    </source>
</evidence>
<accession>A0A8T3VFP4</accession>
<evidence type="ECO:0000256" key="1">
    <source>
        <dbReference type="ARBA" id="ARBA00004196"/>
    </source>
</evidence>
<dbReference type="EMBL" id="SUTK01000035">
    <property type="protein sequence ID" value="MBE6502195.1"/>
    <property type="molecule type" value="Genomic_DNA"/>
</dbReference>
<keyword evidence="4" id="KW-0964">Secreted</keyword>
<dbReference type="PANTHER" id="PTHR11319:SF35">
    <property type="entry name" value="OUTER MEMBRANE PROTEIN PMPC-RELATED"/>
    <property type="match status" value="1"/>
</dbReference>
<dbReference type="Pfam" id="PF02415">
    <property type="entry name" value="Chlam_PMP"/>
    <property type="match status" value="4"/>
</dbReference>
<dbReference type="InterPro" id="IPR012334">
    <property type="entry name" value="Pectin_lyas_fold"/>
</dbReference>
<evidence type="ECO:0000256" key="2">
    <source>
        <dbReference type="ARBA" id="ARBA00004442"/>
    </source>
</evidence>
<dbReference type="SUPFAM" id="SSF51126">
    <property type="entry name" value="Pectin lyase-like"/>
    <property type="match status" value="6"/>
</dbReference>
<dbReference type="Pfam" id="PF13229">
    <property type="entry name" value="Beta_helix"/>
    <property type="match status" value="1"/>
</dbReference>
<dbReference type="Proteomes" id="UP000783037">
    <property type="component" value="Unassembled WGS sequence"/>
</dbReference>
<evidence type="ECO:0000259" key="8">
    <source>
        <dbReference type="Pfam" id="PF13229"/>
    </source>
</evidence>
<dbReference type="PANTHER" id="PTHR11319">
    <property type="entry name" value="G PROTEIN-COUPLED RECEPTOR-RELATED"/>
    <property type="match status" value="1"/>
</dbReference>
<organism evidence="9 10">
    <name type="scientific">Methanobrevibacter thaueri</name>
    <dbReference type="NCBI Taxonomy" id="190975"/>
    <lineage>
        <taxon>Archaea</taxon>
        <taxon>Methanobacteriati</taxon>
        <taxon>Methanobacteriota</taxon>
        <taxon>Methanomada group</taxon>
        <taxon>Methanobacteria</taxon>
        <taxon>Methanobacteriales</taxon>
        <taxon>Methanobacteriaceae</taxon>
        <taxon>Methanobrevibacter</taxon>
    </lineage>
</organism>